<gene>
    <name evidence="1" type="ORF">NNJEOMEG_03587</name>
</gene>
<sequence length="184" mass="19857">MATSGKYKAEAALDREGLSAWLRGLADALDAGELATDTGPLALEGFKGLKISFKAGWPQGYAAKLSVKFPRPALAPGEDPADEEGGEEAMPKYSSLKKHMKYTFKAIGQALAAGQLPPLQEARSFLADSRLMCAYSGKGDEYYAHYLDAVQAFEQALEQSDLEALGLAYGELARLKRECHSRHA</sequence>
<dbReference type="RefSeq" id="WP_173086860.1">
    <property type="nucleotide sequence ID" value="NZ_BLTE01000021.1"/>
</dbReference>
<comment type="caution">
    <text evidence="1">The sequence shown here is derived from an EMBL/GenBank/DDBJ whole genome shotgun (WGS) entry which is preliminary data.</text>
</comment>
<evidence type="ECO:0000313" key="1">
    <source>
        <dbReference type="EMBL" id="GFK95719.1"/>
    </source>
</evidence>
<organism evidence="1 2">
    <name type="scientific">Fundidesulfovibrio magnetotacticus</name>
    <dbReference type="NCBI Taxonomy" id="2730080"/>
    <lineage>
        <taxon>Bacteria</taxon>
        <taxon>Pseudomonadati</taxon>
        <taxon>Thermodesulfobacteriota</taxon>
        <taxon>Desulfovibrionia</taxon>
        <taxon>Desulfovibrionales</taxon>
        <taxon>Desulfovibrionaceae</taxon>
        <taxon>Fundidesulfovibrio</taxon>
    </lineage>
</organism>
<name>A0A6V8M0F1_9BACT</name>
<dbReference type="AlphaFoldDB" id="A0A6V8M0F1"/>
<protein>
    <submittedName>
        <fullName evidence="1">Uncharacterized protein</fullName>
    </submittedName>
</protein>
<dbReference type="NCBIfam" id="TIGR04358">
    <property type="entry name" value="XXXCH_domain"/>
    <property type="match status" value="1"/>
</dbReference>
<proteinExistence type="predicted"/>
<reference evidence="1 2" key="2">
    <citation type="submission" date="2020-05" db="EMBL/GenBank/DDBJ databases">
        <title>Draft genome sequence of Desulfovibrio sp. strainFSS-1.</title>
        <authorList>
            <person name="Shimoshige H."/>
            <person name="Kobayashi H."/>
            <person name="Maekawa T."/>
        </authorList>
    </citation>
    <scope>NUCLEOTIDE SEQUENCE [LARGE SCALE GENOMIC DNA]</scope>
    <source>
        <strain evidence="1 2">SIID29052-01</strain>
    </source>
</reference>
<accession>A0A6V8M0F1</accession>
<dbReference type="EMBL" id="BLTE01000021">
    <property type="protein sequence ID" value="GFK95719.1"/>
    <property type="molecule type" value="Genomic_DNA"/>
</dbReference>
<dbReference type="Proteomes" id="UP000494245">
    <property type="component" value="Unassembled WGS sequence"/>
</dbReference>
<dbReference type="InterPro" id="IPR027588">
    <property type="entry name" value="XXXCH_dom_fam"/>
</dbReference>
<reference evidence="1 2" key="1">
    <citation type="submission" date="2020-04" db="EMBL/GenBank/DDBJ databases">
        <authorList>
            <consortium name="Desulfovibrio sp. FSS-1 genome sequencing consortium"/>
            <person name="Shimoshige H."/>
            <person name="Kobayashi H."/>
            <person name="Maekawa T."/>
        </authorList>
    </citation>
    <scope>NUCLEOTIDE SEQUENCE [LARGE SCALE GENOMIC DNA]</scope>
    <source>
        <strain evidence="1 2">SIID29052-01</strain>
    </source>
</reference>
<keyword evidence="2" id="KW-1185">Reference proteome</keyword>
<evidence type="ECO:0000313" key="2">
    <source>
        <dbReference type="Proteomes" id="UP000494245"/>
    </source>
</evidence>